<comment type="subcellular location">
    <subcellularLocation>
        <location evidence="1">Nucleus</location>
    </subcellularLocation>
</comment>
<dbReference type="GO" id="GO:0003700">
    <property type="term" value="F:DNA-binding transcription factor activity"/>
    <property type="evidence" value="ECO:0007669"/>
    <property type="project" value="InterPro"/>
</dbReference>
<keyword evidence="10" id="KW-1185">Reference proteome</keyword>
<dbReference type="GO" id="GO:0005634">
    <property type="term" value="C:nucleus"/>
    <property type="evidence" value="ECO:0007669"/>
    <property type="project" value="UniProtKB-SubCell"/>
</dbReference>
<feature type="coiled-coil region" evidence="6">
    <location>
        <begin position="151"/>
        <end position="204"/>
    </location>
</feature>
<dbReference type="GO" id="GO:0045944">
    <property type="term" value="P:positive regulation of transcription by RNA polymerase II"/>
    <property type="evidence" value="ECO:0007669"/>
    <property type="project" value="InterPro"/>
</dbReference>
<feature type="signal peptide" evidence="7">
    <location>
        <begin position="1"/>
        <end position="24"/>
    </location>
</feature>
<evidence type="ECO:0000313" key="11">
    <source>
        <dbReference type="RefSeq" id="XP_010923638.1"/>
    </source>
</evidence>
<evidence type="ECO:0000256" key="3">
    <source>
        <dbReference type="ARBA" id="ARBA00023125"/>
    </source>
</evidence>
<evidence type="ECO:0000256" key="4">
    <source>
        <dbReference type="ARBA" id="ARBA00023163"/>
    </source>
</evidence>
<accession>A0A6I9RI57</accession>
<protein>
    <submittedName>
        <fullName evidence="11">MADS-box protein EJ2</fullName>
    </submittedName>
</protein>
<dbReference type="Pfam" id="PF00319">
    <property type="entry name" value="SRF-TF"/>
    <property type="match status" value="1"/>
</dbReference>
<keyword evidence="5" id="KW-0539">Nucleus</keyword>
<proteinExistence type="predicted"/>
<dbReference type="InParanoid" id="A0A6I9RI57"/>
<dbReference type="AlphaFoldDB" id="A0A6I9RI57"/>
<dbReference type="Gene3D" id="3.40.1810.10">
    <property type="entry name" value="Transcription factor, MADS-box"/>
    <property type="match status" value="1"/>
</dbReference>
<keyword evidence="6" id="KW-0175">Coiled coil</keyword>
<feature type="domain" description="MADS-box" evidence="8">
    <location>
        <begin position="28"/>
        <end position="88"/>
    </location>
</feature>
<dbReference type="GO" id="GO:0046983">
    <property type="term" value="F:protein dimerization activity"/>
    <property type="evidence" value="ECO:0007669"/>
    <property type="project" value="InterPro"/>
</dbReference>
<gene>
    <name evidence="11" type="primary">LOC105046677</name>
</gene>
<keyword evidence="4" id="KW-0804">Transcription</keyword>
<dbReference type="InterPro" id="IPR036879">
    <property type="entry name" value="TF_MADSbox_sf"/>
</dbReference>
<dbReference type="PROSITE" id="PS50066">
    <property type="entry name" value="MADS_BOX_2"/>
    <property type="match status" value="1"/>
</dbReference>
<dbReference type="RefSeq" id="XP_010923638.1">
    <property type="nucleotide sequence ID" value="XM_010925336.3"/>
</dbReference>
<evidence type="ECO:0000256" key="1">
    <source>
        <dbReference type="ARBA" id="ARBA00004123"/>
    </source>
</evidence>
<dbReference type="PROSITE" id="PS51297">
    <property type="entry name" value="K_BOX"/>
    <property type="match status" value="1"/>
</dbReference>
<keyword evidence="7" id="KW-0732">Signal</keyword>
<dbReference type="SUPFAM" id="SSF55455">
    <property type="entry name" value="SRF-like"/>
    <property type="match status" value="1"/>
</dbReference>
<dbReference type="CDD" id="cd00265">
    <property type="entry name" value="MADS_MEF2_like"/>
    <property type="match status" value="1"/>
</dbReference>
<reference evidence="11" key="1">
    <citation type="submission" date="2025-08" db="UniProtKB">
        <authorList>
            <consortium name="RefSeq"/>
        </authorList>
    </citation>
    <scope>IDENTIFICATION</scope>
</reference>
<evidence type="ECO:0000259" key="9">
    <source>
        <dbReference type="PROSITE" id="PS51297"/>
    </source>
</evidence>
<evidence type="ECO:0000256" key="7">
    <source>
        <dbReference type="SAM" id="SignalP"/>
    </source>
</evidence>
<dbReference type="GO" id="GO:0010093">
    <property type="term" value="P:specification of floral organ identity"/>
    <property type="evidence" value="ECO:0007669"/>
    <property type="project" value="UniProtKB-ARBA"/>
</dbReference>
<keyword evidence="2" id="KW-0805">Transcription regulation</keyword>
<dbReference type="OrthoDB" id="1898716at2759"/>
<evidence type="ECO:0000256" key="5">
    <source>
        <dbReference type="ARBA" id="ARBA00023242"/>
    </source>
</evidence>
<dbReference type="GO" id="GO:0000977">
    <property type="term" value="F:RNA polymerase II transcription regulatory region sequence-specific DNA binding"/>
    <property type="evidence" value="ECO:0007669"/>
    <property type="project" value="InterPro"/>
</dbReference>
<dbReference type="FunCoup" id="A0A6I9RI57">
    <property type="interactions" value="18"/>
</dbReference>
<dbReference type="InterPro" id="IPR002487">
    <property type="entry name" value="TF_Kbox"/>
</dbReference>
<dbReference type="KEGG" id="egu:105046677"/>
<dbReference type="PRINTS" id="PR00404">
    <property type="entry name" value="MADSDOMAIN"/>
</dbReference>
<dbReference type="SMART" id="SM00432">
    <property type="entry name" value="MADS"/>
    <property type="match status" value="1"/>
</dbReference>
<dbReference type="PANTHER" id="PTHR48019">
    <property type="entry name" value="SERUM RESPONSE FACTOR HOMOLOG"/>
    <property type="match status" value="1"/>
</dbReference>
<feature type="domain" description="K-box" evidence="9">
    <location>
        <begin position="114"/>
        <end position="204"/>
    </location>
</feature>
<name>A0A6I9RI57_ELAGV</name>
<dbReference type="InterPro" id="IPR033896">
    <property type="entry name" value="MEF2-like_N"/>
</dbReference>
<dbReference type="FunFam" id="3.40.1810.10:FF:000004">
    <property type="entry name" value="MADS-box transcription factor 1"/>
    <property type="match status" value="1"/>
</dbReference>
<evidence type="ECO:0000259" key="8">
    <source>
        <dbReference type="PROSITE" id="PS50066"/>
    </source>
</evidence>
<evidence type="ECO:0000256" key="6">
    <source>
        <dbReference type="SAM" id="Coils"/>
    </source>
</evidence>
<evidence type="ECO:0000256" key="2">
    <source>
        <dbReference type="ARBA" id="ARBA00023015"/>
    </source>
</evidence>
<organism evidence="10 11">
    <name type="scientific">Elaeis guineensis var. tenera</name>
    <name type="common">Oil palm</name>
    <dbReference type="NCBI Taxonomy" id="51953"/>
    <lineage>
        <taxon>Eukaryota</taxon>
        <taxon>Viridiplantae</taxon>
        <taxon>Streptophyta</taxon>
        <taxon>Embryophyta</taxon>
        <taxon>Tracheophyta</taxon>
        <taxon>Spermatophyta</taxon>
        <taxon>Magnoliopsida</taxon>
        <taxon>Liliopsida</taxon>
        <taxon>Arecaceae</taxon>
        <taxon>Arecoideae</taxon>
        <taxon>Cocoseae</taxon>
        <taxon>Elaeidinae</taxon>
        <taxon>Elaeis</taxon>
    </lineage>
</organism>
<dbReference type="Pfam" id="PF01486">
    <property type="entry name" value="K-box"/>
    <property type="match status" value="1"/>
</dbReference>
<dbReference type="InterPro" id="IPR050142">
    <property type="entry name" value="MADS-box/MEF2_TF"/>
</dbReference>
<dbReference type="InterPro" id="IPR002100">
    <property type="entry name" value="TF_MADSbox"/>
</dbReference>
<dbReference type="GeneID" id="105046677"/>
<dbReference type="PROSITE" id="PS00350">
    <property type="entry name" value="MADS_BOX_1"/>
    <property type="match status" value="1"/>
</dbReference>
<evidence type="ECO:0000313" key="10">
    <source>
        <dbReference type="Proteomes" id="UP000504607"/>
    </source>
</evidence>
<feature type="chain" id="PRO_5026688776" evidence="7">
    <location>
        <begin position="25"/>
        <end position="277"/>
    </location>
</feature>
<dbReference type="Proteomes" id="UP000504607">
    <property type="component" value="Chromosome 6"/>
</dbReference>
<keyword evidence="3" id="KW-0238">DNA-binding</keyword>
<sequence length="277" mass="31824">MEQYLSHSYLRLLAFLYLFWWSRRREEMGRGRVELKRIENKINRQVTFAKRRNGLLKKAFELSVLCDAEVALIIFSSRGRLFEFCSSSSMLKTLERYQRCNYSASEAAAPSSEIQNTYQEYVRLKARVEFLQHSQRNLLGEDLDPLSTNELDQLENQLEKSLKQIRSAKTQSMLDQLCDLKRREQEMQETNRSLNRKLREAASQNPLQLTWANGSGDHAAGSSNGPCNREAALSRGFFQPLACHPPEQIGYHPVNIDQPNGGAMSHDSNGYLPAWMG</sequence>